<name>A0ABN8ZYC4_RANTA</name>
<evidence type="ECO:0000313" key="2">
    <source>
        <dbReference type="EMBL" id="CAI9178011.1"/>
    </source>
</evidence>
<sequence length="117" mass="12745">MPPSQSLHRPICEQPRSTGAPQRALHVQVASRSPPSAWPYVLDGPGNKPDLCQSPEPPEPSVHSHAHMEEYLSAGLQGPHPHLLVYSCVSSLLLNFGYPLNCHLPSYLVFSCSPSPM</sequence>
<accession>A0ABN8ZYC4</accession>
<organism evidence="2 3">
    <name type="scientific">Rangifer tarandus platyrhynchus</name>
    <name type="common">Svalbard reindeer</name>
    <dbReference type="NCBI Taxonomy" id="3082113"/>
    <lineage>
        <taxon>Eukaryota</taxon>
        <taxon>Metazoa</taxon>
        <taxon>Chordata</taxon>
        <taxon>Craniata</taxon>
        <taxon>Vertebrata</taxon>
        <taxon>Euteleostomi</taxon>
        <taxon>Mammalia</taxon>
        <taxon>Eutheria</taxon>
        <taxon>Laurasiatheria</taxon>
        <taxon>Artiodactyla</taxon>
        <taxon>Ruminantia</taxon>
        <taxon>Pecora</taxon>
        <taxon>Cervidae</taxon>
        <taxon>Odocoileinae</taxon>
        <taxon>Rangifer</taxon>
    </lineage>
</organism>
<dbReference type="Proteomes" id="UP001176941">
    <property type="component" value="Chromosome 7"/>
</dbReference>
<evidence type="ECO:0000313" key="3">
    <source>
        <dbReference type="Proteomes" id="UP001176941"/>
    </source>
</evidence>
<reference evidence="2" key="1">
    <citation type="submission" date="2023-04" db="EMBL/GenBank/DDBJ databases">
        <authorList>
            <consortium name="ELIXIR-Norway"/>
        </authorList>
    </citation>
    <scope>NUCLEOTIDE SEQUENCE [LARGE SCALE GENOMIC DNA]</scope>
</reference>
<proteinExistence type="predicted"/>
<feature type="region of interest" description="Disordered" evidence="1">
    <location>
        <begin position="1"/>
        <end position="28"/>
    </location>
</feature>
<protein>
    <submittedName>
        <fullName evidence="2">Uncharacterized protein</fullName>
    </submittedName>
</protein>
<gene>
    <name evidence="2" type="ORF">MRATA1EN1_LOCUS26973</name>
</gene>
<evidence type="ECO:0000256" key="1">
    <source>
        <dbReference type="SAM" id="MobiDB-lite"/>
    </source>
</evidence>
<dbReference type="EMBL" id="OX459943">
    <property type="protein sequence ID" value="CAI9178011.1"/>
    <property type="molecule type" value="Genomic_DNA"/>
</dbReference>
<keyword evidence="3" id="KW-1185">Reference proteome</keyword>